<dbReference type="GO" id="GO:0015344">
    <property type="term" value="F:siderophore uptake transmembrane transporter activity"/>
    <property type="evidence" value="ECO:0007669"/>
    <property type="project" value="TreeGrafter"/>
</dbReference>
<comment type="caution">
    <text evidence="12">The sequence shown here is derived from an EMBL/GenBank/DDBJ whole genome shotgun (WGS) entry which is preliminary data.</text>
</comment>
<dbReference type="InterPro" id="IPR036942">
    <property type="entry name" value="Beta-barrel_TonB_sf"/>
</dbReference>
<protein>
    <submittedName>
        <fullName evidence="12">Uncharacterized protein</fullName>
    </submittedName>
</protein>
<dbReference type="InterPro" id="IPR039426">
    <property type="entry name" value="TonB-dep_rcpt-like"/>
</dbReference>
<keyword evidence="2 8" id="KW-0813">Transport</keyword>
<evidence type="ECO:0000259" key="11">
    <source>
        <dbReference type="Pfam" id="PF07715"/>
    </source>
</evidence>
<dbReference type="GO" id="GO:0044718">
    <property type="term" value="P:siderophore transmembrane transport"/>
    <property type="evidence" value="ECO:0007669"/>
    <property type="project" value="TreeGrafter"/>
</dbReference>
<organism evidence="12 13">
    <name type="scientific">marine gamma proteobacterium HTCC2143</name>
    <dbReference type="NCBI Taxonomy" id="247633"/>
    <lineage>
        <taxon>Bacteria</taxon>
        <taxon>Pseudomonadati</taxon>
        <taxon>Pseudomonadota</taxon>
        <taxon>Gammaproteobacteria</taxon>
        <taxon>Cellvibrionales</taxon>
        <taxon>Spongiibacteraceae</taxon>
        <taxon>BD1-7 clade</taxon>
    </lineage>
</organism>
<dbReference type="STRING" id="247633.GP2143_10417"/>
<keyword evidence="7 8" id="KW-0998">Cell outer membrane</keyword>
<dbReference type="InterPro" id="IPR037066">
    <property type="entry name" value="Plug_dom_sf"/>
</dbReference>
<dbReference type="Pfam" id="PF07715">
    <property type="entry name" value="Plug"/>
    <property type="match status" value="1"/>
</dbReference>
<accession>A0YDX0</accession>
<evidence type="ECO:0000256" key="8">
    <source>
        <dbReference type="PROSITE-ProRule" id="PRU01360"/>
    </source>
</evidence>
<dbReference type="InterPro" id="IPR012910">
    <property type="entry name" value="Plug_dom"/>
</dbReference>
<proteinExistence type="inferred from homology"/>
<keyword evidence="3 8" id="KW-1134">Transmembrane beta strand</keyword>
<keyword evidence="4 8" id="KW-0812">Transmembrane</keyword>
<dbReference type="eggNOG" id="COG4771">
    <property type="taxonomic scope" value="Bacteria"/>
</dbReference>
<feature type="domain" description="TonB-dependent receptor-like beta-barrel" evidence="10">
    <location>
        <begin position="198"/>
        <end position="650"/>
    </location>
</feature>
<keyword evidence="5 9" id="KW-0798">TonB box</keyword>
<evidence type="ECO:0000313" key="13">
    <source>
        <dbReference type="Proteomes" id="UP000004931"/>
    </source>
</evidence>
<dbReference type="PANTHER" id="PTHR30069">
    <property type="entry name" value="TONB-DEPENDENT OUTER MEMBRANE RECEPTOR"/>
    <property type="match status" value="1"/>
</dbReference>
<keyword evidence="13" id="KW-1185">Reference proteome</keyword>
<reference evidence="12 13" key="1">
    <citation type="journal article" date="2010" name="J. Bacteriol.">
        <title>Genome sequence of the oligotrophic marine Gammaproteobacterium HTCC2143, isolated from the Oregon Coast.</title>
        <authorList>
            <person name="Oh H.M."/>
            <person name="Kang I."/>
            <person name="Ferriera S."/>
            <person name="Giovannoni S.J."/>
            <person name="Cho J.C."/>
        </authorList>
    </citation>
    <scope>NUCLEOTIDE SEQUENCE [LARGE SCALE GENOMIC DNA]</scope>
    <source>
        <strain evidence="12 13">HTCC2143</strain>
    </source>
</reference>
<evidence type="ECO:0000256" key="9">
    <source>
        <dbReference type="RuleBase" id="RU003357"/>
    </source>
</evidence>
<dbReference type="SUPFAM" id="SSF56935">
    <property type="entry name" value="Porins"/>
    <property type="match status" value="1"/>
</dbReference>
<keyword evidence="6 8" id="KW-0472">Membrane</keyword>
<dbReference type="Proteomes" id="UP000004931">
    <property type="component" value="Unassembled WGS sequence"/>
</dbReference>
<sequence length="694" mass="78823">MIARIVDCFGFKVGMLAGVFIAMNLPSGMAVAEGEGLTEDDVFGDIPFVTGTSHFEQRILDAPTSVSIIDRKMIDASGAVEIVEVFRMVPGFQVYFPHTGRAAINYHGFPQEYSYRMEVKIDGHSVYEPAENAVLWSTLPIELDDVDYIEVIRGANAPADGANATVASVNIVTKTPVASKGWSVRVAAGGLDTQKVSAAYSGLEDNFSYKINGGYRYTSGFDDRYGTEFDDDAESSYVNFRAIFTPNLYDSIDIQFGYSDNNIDMADSGRSISVEDIIKWDYISYYLSSSWERQLQNDNAVKLIFYHNHADIDAPEVLGLFSDIVGIDPEDVPLALPGLEDFNIVFGLYDSYAERTDLEVRYVGKFGANTRYMMGAATRYDRMKSERQFVRAVDVEESSQRLFTNMETKPSEKWTVNAGAIFEYNDIVNGYSSYRLSANYHISPGHTLRSTYNNGERSPGLYEANQQSGVEEGGYLLDIDTFAPGDLSTEKFESQELAYYGLLLDDALTVEIKLFKEKSRELVKYTLGNTIEYFGYSDNFDDKFTLRTNSAWVDVEGIETQIKYQPDSHWLINFQYSYTENEGLWLRSRRNPEEQTWEKIAPKEMGSLTVGYFFDSGFEASALWYYQGEVDWEQGDFADDFHRFDLRIAKRMRTSGHDVVLELIGQNVFDEGYTDFHRLNQHERRYMVRAMLEF</sequence>
<feature type="domain" description="TonB-dependent receptor plug" evidence="11">
    <location>
        <begin position="60"/>
        <end position="165"/>
    </location>
</feature>
<dbReference type="Gene3D" id="2.40.170.20">
    <property type="entry name" value="TonB-dependent receptor, beta-barrel domain"/>
    <property type="match status" value="1"/>
</dbReference>
<dbReference type="AlphaFoldDB" id="A0YDX0"/>
<dbReference type="InterPro" id="IPR000531">
    <property type="entry name" value="Beta-barrel_TonB"/>
</dbReference>
<evidence type="ECO:0000259" key="10">
    <source>
        <dbReference type="Pfam" id="PF00593"/>
    </source>
</evidence>
<dbReference type="OrthoDB" id="9758929at2"/>
<evidence type="ECO:0000313" key="12">
    <source>
        <dbReference type="EMBL" id="EAW31004.1"/>
    </source>
</evidence>
<dbReference type="Pfam" id="PF00593">
    <property type="entry name" value="TonB_dep_Rec_b-barrel"/>
    <property type="match status" value="1"/>
</dbReference>
<evidence type="ECO:0000256" key="5">
    <source>
        <dbReference type="ARBA" id="ARBA00023077"/>
    </source>
</evidence>
<comment type="similarity">
    <text evidence="8 9">Belongs to the TonB-dependent receptor family.</text>
</comment>
<dbReference type="PROSITE" id="PS52016">
    <property type="entry name" value="TONB_DEPENDENT_REC_3"/>
    <property type="match status" value="1"/>
</dbReference>
<comment type="subcellular location">
    <subcellularLocation>
        <location evidence="1 8">Cell outer membrane</location>
        <topology evidence="1 8">Multi-pass membrane protein</topology>
    </subcellularLocation>
</comment>
<gene>
    <name evidence="12" type="ORF">GP2143_10417</name>
</gene>
<evidence type="ECO:0000256" key="4">
    <source>
        <dbReference type="ARBA" id="ARBA00022692"/>
    </source>
</evidence>
<dbReference type="GO" id="GO:0009279">
    <property type="term" value="C:cell outer membrane"/>
    <property type="evidence" value="ECO:0007669"/>
    <property type="project" value="UniProtKB-SubCell"/>
</dbReference>
<evidence type="ECO:0000256" key="1">
    <source>
        <dbReference type="ARBA" id="ARBA00004571"/>
    </source>
</evidence>
<evidence type="ECO:0000256" key="3">
    <source>
        <dbReference type="ARBA" id="ARBA00022452"/>
    </source>
</evidence>
<name>A0YDX0_9GAMM</name>
<evidence type="ECO:0000256" key="7">
    <source>
        <dbReference type="ARBA" id="ARBA00023237"/>
    </source>
</evidence>
<dbReference type="PANTHER" id="PTHR30069:SF27">
    <property type="entry name" value="BLL4766 PROTEIN"/>
    <property type="match status" value="1"/>
</dbReference>
<evidence type="ECO:0000256" key="6">
    <source>
        <dbReference type="ARBA" id="ARBA00023136"/>
    </source>
</evidence>
<dbReference type="EMBL" id="AAVT01000005">
    <property type="protein sequence ID" value="EAW31004.1"/>
    <property type="molecule type" value="Genomic_DNA"/>
</dbReference>
<evidence type="ECO:0000256" key="2">
    <source>
        <dbReference type="ARBA" id="ARBA00022448"/>
    </source>
</evidence>
<dbReference type="Gene3D" id="2.170.130.10">
    <property type="entry name" value="TonB-dependent receptor, plug domain"/>
    <property type="match status" value="1"/>
</dbReference>